<reference evidence="2" key="1">
    <citation type="submission" date="2022-08" db="EMBL/GenBank/DDBJ databases">
        <authorList>
            <consortium name="DOE Joint Genome Institute"/>
            <person name="Min B."/>
            <person name="Riley R."/>
            <person name="Sierra-Patev S."/>
            <person name="Naranjo-Ortiz M."/>
            <person name="Looney B."/>
            <person name="Konkel Z."/>
            <person name="Slot J.C."/>
            <person name="Sakamoto Y."/>
            <person name="Steenwyk J.L."/>
            <person name="Rokas A."/>
            <person name="Carro J."/>
            <person name="Camarero S."/>
            <person name="Ferreira P."/>
            <person name="Molpeceres G."/>
            <person name="Ruiz-Duenas F.J."/>
            <person name="Serrano A."/>
            <person name="Henrissat B."/>
            <person name="Drula E."/>
            <person name="Hughes K.W."/>
            <person name="Mata J.L."/>
            <person name="Ishikawa N.K."/>
            <person name="Vargas-Isla R."/>
            <person name="Ushijima S."/>
            <person name="Smith C.A."/>
            <person name="Ahrendt S."/>
            <person name="Andreopoulos W."/>
            <person name="He G."/>
            <person name="Labutti K."/>
            <person name="Lipzen A."/>
            <person name="Ng V."/>
            <person name="Sandor L."/>
            <person name="Barry K."/>
            <person name="Martinez A.T."/>
            <person name="Xiao Y."/>
            <person name="Gibbons J.G."/>
            <person name="Terashima K."/>
            <person name="Hibbett D.S."/>
            <person name="Grigoriev I.V."/>
        </authorList>
    </citation>
    <scope>NUCLEOTIDE SEQUENCE</scope>
    <source>
        <strain evidence="2">Sp2 HRB7682 ss15</strain>
    </source>
</reference>
<feature type="transmembrane region" description="Helical" evidence="1">
    <location>
        <begin position="51"/>
        <end position="74"/>
    </location>
</feature>
<accession>A0A9W9AJ81</accession>
<keyword evidence="1" id="KW-0812">Transmembrane</keyword>
<dbReference type="EMBL" id="JANVFS010000013">
    <property type="protein sequence ID" value="KAJ4482966.1"/>
    <property type="molecule type" value="Genomic_DNA"/>
</dbReference>
<protein>
    <submittedName>
        <fullName evidence="2">Uncharacterized protein</fullName>
    </submittedName>
</protein>
<name>A0A9W9AJ81_9AGAR</name>
<feature type="transmembrane region" description="Helical" evidence="1">
    <location>
        <begin position="80"/>
        <end position="101"/>
    </location>
</feature>
<dbReference type="AlphaFoldDB" id="A0A9W9AJ81"/>
<gene>
    <name evidence="2" type="ORF">C8J55DRAFT_605360</name>
</gene>
<evidence type="ECO:0000256" key="1">
    <source>
        <dbReference type="SAM" id="Phobius"/>
    </source>
</evidence>
<reference evidence="2" key="2">
    <citation type="journal article" date="2023" name="Proc. Natl. Acad. Sci. U.S.A.">
        <title>A global phylogenomic analysis of the shiitake genus Lentinula.</title>
        <authorList>
            <person name="Sierra-Patev S."/>
            <person name="Min B."/>
            <person name="Naranjo-Ortiz M."/>
            <person name="Looney B."/>
            <person name="Konkel Z."/>
            <person name="Slot J.C."/>
            <person name="Sakamoto Y."/>
            <person name="Steenwyk J.L."/>
            <person name="Rokas A."/>
            <person name="Carro J."/>
            <person name="Camarero S."/>
            <person name="Ferreira P."/>
            <person name="Molpeceres G."/>
            <person name="Ruiz-Duenas F.J."/>
            <person name="Serrano A."/>
            <person name="Henrissat B."/>
            <person name="Drula E."/>
            <person name="Hughes K.W."/>
            <person name="Mata J.L."/>
            <person name="Ishikawa N.K."/>
            <person name="Vargas-Isla R."/>
            <person name="Ushijima S."/>
            <person name="Smith C.A."/>
            <person name="Donoghue J."/>
            <person name="Ahrendt S."/>
            <person name="Andreopoulos W."/>
            <person name="He G."/>
            <person name="LaButti K."/>
            <person name="Lipzen A."/>
            <person name="Ng V."/>
            <person name="Riley R."/>
            <person name="Sandor L."/>
            <person name="Barry K."/>
            <person name="Martinez A.T."/>
            <person name="Xiao Y."/>
            <person name="Gibbons J.G."/>
            <person name="Terashima K."/>
            <person name="Grigoriev I.V."/>
            <person name="Hibbett D."/>
        </authorList>
    </citation>
    <scope>NUCLEOTIDE SEQUENCE</scope>
    <source>
        <strain evidence="2">Sp2 HRB7682 ss15</strain>
    </source>
</reference>
<dbReference type="Proteomes" id="UP001150238">
    <property type="component" value="Unassembled WGS sequence"/>
</dbReference>
<keyword evidence="1" id="KW-1133">Transmembrane helix</keyword>
<proteinExistence type="predicted"/>
<sequence length="197" mass="21816">MKVSCPFPGNRQEIFTQSISSTTFHSFPLSPFASWAARSTIMQLEITLSRFFVHLLNWTIKHVLFSGILLLRSFFNTKDLLLLVLEFTCSAVLMGCFMFLLNRARTATPRRRTIHLDDLESGFHLGTIEATSVISTCPICLANEMPPLNSLALGPPVTGGDSEREQTPTSKFLMIPVLTSRPVILLEGGDGEVNEGL</sequence>
<keyword evidence="1" id="KW-0472">Membrane</keyword>
<organism evidence="2 3">
    <name type="scientific">Lentinula lateritia</name>
    <dbReference type="NCBI Taxonomy" id="40482"/>
    <lineage>
        <taxon>Eukaryota</taxon>
        <taxon>Fungi</taxon>
        <taxon>Dikarya</taxon>
        <taxon>Basidiomycota</taxon>
        <taxon>Agaricomycotina</taxon>
        <taxon>Agaricomycetes</taxon>
        <taxon>Agaricomycetidae</taxon>
        <taxon>Agaricales</taxon>
        <taxon>Marasmiineae</taxon>
        <taxon>Omphalotaceae</taxon>
        <taxon>Lentinula</taxon>
    </lineage>
</organism>
<evidence type="ECO:0000313" key="3">
    <source>
        <dbReference type="Proteomes" id="UP001150238"/>
    </source>
</evidence>
<comment type="caution">
    <text evidence="2">The sequence shown here is derived from an EMBL/GenBank/DDBJ whole genome shotgun (WGS) entry which is preliminary data.</text>
</comment>
<evidence type="ECO:0000313" key="2">
    <source>
        <dbReference type="EMBL" id="KAJ4482966.1"/>
    </source>
</evidence>